<gene>
    <name evidence="1" type="ORF">AT705_17835</name>
</gene>
<name>A0A0U2PBZ1_9GAMM</name>
<accession>A0A0U2PBZ1</accession>
<dbReference type="Proteomes" id="UP000069015">
    <property type="component" value="Chromosome 1"/>
</dbReference>
<dbReference type="KEGG" id="prr:AT705_17835"/>
<evidence type="ECO:0000313" key="1">
    <source>
        <dbReference type="EMBL" id="ALU44637.1"/>
    </source>
</evidence>
<dbReference type="RefSeq" id="WP_058797614.1">
    <property type="nucleotide sequence ID" value="NZ_CP013611.1"/>
</dbReference>
<sequence>MSIEQITQATDELGGGRARFDIDADLRVYLAKTDWYVIRELETGTPVPEEIKDNRARVRAMIETPLPLPF</sequence>
<protein>
    <submittedName>
        <fullName evidence="1">Uncharacterized protein</fullName>
    </submittedName>
</protein>
<evidence type="ECO:0000313" key="2">
    <source>
        <dbReference type="Proteomes" id="UP000069015"/>
    </source>
</evidence>
<reference evidence="1 2" key="1">
    <citation type="submission" date="2015-12" db="EMBL/GenBank/DDBJ databases">
        <title>Complete genome sequence of Pseudoalteromonas rubra SCSIO 6842, harboring a conjugative plasmid.</title>
        <authorList>
            <person name="Li B."/>
            <person name="Wang X."/>
        </authorList>
    </citation>
    <scope>NUCLEOTIDE SEQUENCE [LARGE SCALE GENOMIC DNA]</scope>
    <source>
        <strain evidence="1 2">SCSIO 6842</strain>
    </source>
</reference>
<organism evidence="1 2">
    <name type="scientific">Pseudoalteromonas rubra</name>
    <dbReference type="NCBI Taxonomy" id="43658"/>
    <lineage>
        <taxon>Bacteria</taxon>
        <taxon>Pseudomonadati</taxon>
        <taxon>Pseudomonadota</taxon>
        <taxon>Gammaproteobacteria</taxon>
        <taxon>Alteromonadales</taxon>
        <taxon>Pseudoalteromonadaceae</taxon>
        <taxon>Pseudoalteromonas</taxon>
    </lineage>
</organism>
<dbReference type="AlphaFoldDB" id="A0A0U2PBZ1"/>
<proteinExistence type="predicted"/>
<dbReference type="EMBL" id="CP013611">
    <property type="protein sequence ID" value="ALU44637.1"/>
    <property type="molecule type" value="Genomic_DNA"/>
</dbReference>